<comment type="caution">
    <text evidence="10">The sequence shown here is derived from an EMBL/GenBank/DDBJ whole genome shotgun (WGS) entry which is preliminary data.</text>
</comment>
<dbReference type="Pfam" id="PF02754">
    <property type="entry name" value="CCG"/>
    <property type="match status" value="1"/>
</dbReference>
<evidence type="ECO:0000256" key="7">
    <source>
        <dbReference type="ARBA" id="ARBA00023014"/>
    </source>
</evidence>
<dbReference type="Pfam" id="PF02913">
    <property type="entry name" value="FAD-oxidase_C"/>
    <property type="match status" value="1"/>
</dbReference>
<dbReference type="EMBL" id="BMMX01000036">
    <property type="protein sequence ID" value="GGL11514.1"/>
    <property type="molecule type" value="Genomic_DNA"/>
</dbReference>
<dbReference type="InterPro" id="IPR016169">
    <property type="entry name" value="FAD-bd_PCMH_sub2"/>
</dbReference>
<evidence type="ECO:0000259" key="9">
    <source>
        <dbReference type="PROSITE" id="PS51387"/>
    </source>
</evidence>
<dbReference type="InterPro" id="IPR004113">
    <property type="entry name" value="FAD-bd_oxidored_4_C"/>
</dbReference>
<keyword evidence="5" id="KW-0560">Oxidoreductase</keyword>
<dbReference type="Pfam" id="PF13183">
    <property type="entry name" value="Fer4_8"/>
    <property type="match status" value="1"/>
</dbReference>
<dbReference type="SUPFAM" id="SSF56176">
    <property type="entry name" value="FAD-binding/transporter-associated domain-like"/>
    <property type="match status" value="1"/>
</dbReference>
<dbReference type="GO" id="GO:1903457">
    <property type="term" value="P:lactate catabolic process"/>
    <property type="evidence" value="ECO:0007669"/>
    <property type="project" value="TreeGrafter"/>
</dbReference>
<dbReference type="GO" id="GO:0032259">
    <property type="term" value="P:methylation"/>
    <property type="evidence" value="ECO:0007669"/>
    <property type="project" value="UniProtKB-KW"/>
</dbReference>
<dbReference type="GO" id="GO:0046872">
    <property type="term" value="F:metal ion binding"/>
    <property type="evidence" value="ECO:0007669"/>
    <property type="project" value="UniProtKB-KW"/>
</dbReference>
<dbReference type="GO" id="GO:0051536">
    <property type="term" value="F:iron-sulfur cluster binding"/>
    <property type="evidence" value="ECO:0007669"/>
    <property type="project" value="UniProtKB-KW"/>
</dbReference>
<evidence type="ECO:0000256" key="4">
    <source>
        <dbReference type="ARBA" id="ARBA00022827"/>
    </source>
</evidence>
<dbReference type="RefSeq" id="WP_189082018.1">
    <property type="nucleotide sequence ID" value="NZ_BMMX01000036.1"/>
</dbReference>
<keyword evidence="8" id="KW-0472">Membrane</keyword>
<dbReference type="GO" id="GO:0004458">
    <property type="term" value="F:D-lactate dehydrogenase (cytochrome) activity"/>
    <property type="evidence" value="ECO:0007669"/>
    <property type="project" value="TreeGrafter"/>
</dbReference>
<dbReference type="Gene3D" id="3.30.70.2740">
    <property type="match status" value="1"/>
</dbReference>
<dbReference type="GO" id="GO:0071949">
    <property type="term" value="F:FAD binding"/>
    <property type="evidence" value="ECO:0007669"/>
    <property type="project" value="InterPro"/>
</dbReference>
<evidence type="ECO:0000256" key="2">
    <source>
        <dbReference type="ARBA" id="ARBA00022630"/>
    </source>
</evidence>
<gene>
    <name evidence="10" type="ORF">GCM10012284_52810</name>
</gene>
<evidence type="ECO:0000256" key="5">
    <source>
        <dbReference type="ARBA" id="ARBA00023002"/>
    </source>
</evidence>
<reference evidence="10" key="1">
    <citation type="journal article" date="2014" name="Int. J. Syst. Evol. Microbiol.">
        <title>Complete genome sequence of Corynebacterium casei LMG S-19264T (=DSM 44701T), isolated from a smear-ripened cheese.</title>
        <authorList>
            <consortium name="US DOE Joint Genome Institute (JGI-PGF)"/>
            <person name="Walter F."/>
            <person name="Albersmeier A."/>
            <person name="Kalinowski J."/>
            <person name="Ruckert C."/>
        </authorList>
    </citation>
    <scope>NUCLEOTIDE SEQUENCE</scope>
    <source>
        <strain evidence="10">CGMCC 4.7299</strain>
    </source>
</reference>
<keyword evidence="3" id="KW-0479">Metal-binding</keyword>
<organism evidence="10 11">
    <name type="scientific">Mangrovihabitans endophyticus</name>
    <dbReference type="NCBI Taxonomy" id="1751298"/>
    <lineage>
        <taxon>Bacteria</taxon>
        <taxon>Bacillati</taxon>
        <taxon>Actinomycetota</taxon>
        <taxon>Actinomycetes</taxon>
        <taxon>Micromonosporales</taxon>
        <taxon>Micromonosporaceae</taxon>
        <taxon>Mangrovihabitans</taxon>
    </lineage>
</organism>
<dbReference type="InterPro" id="IPR006094">
    <property type="entry name" value="Oxid_FAD_bind_N"/>
</dbReference>
<sequence length="1030" mass="111875">MTAVELPDPVTRIPDAGDIDVAGLARDLAGEVDGEVRFDAGSRGAYSTDASNYRQVPIGVVLPRTVEAGVAAVAVCRRYGAPITSRGGGTSLAGECTNTAVVIDWSKYCHRVSDVDRDGHTCVVEPGIVLDILNQQLEPTGLEYGPEPATHNHCTLGGMIGNNSCGATAQRTGKVVDNVVELEVLLYDGTRMWVGETSDDEYARIIADGGRKAEIYRQLRELRDAYLGQLRTDYPQIPRRVSGYNLDSLLPEQQFHVAKALVGSEGTLVTVLRARLRLVPVVKHRTLVVLGYSDVAASADAVPSLLPYEPIALEGIDSRLIGFEKRKDLNPRGLENLPDGDAFLLVQFGGDTKDEADAAASRMLAGIDRGREDKDVLLFDDPELEKRLWAVRESGLGATARVSGMADTWPGWEDSAVAPERLGDYLRDLLTLYQEYGYQQASLYGHFGQGCVHTRIPFDLVNPDGIAAFRSFLERAADLVVRYGGSLSGEHGDGQARGELLPKMFGDDLVRAFGQFKAIFDPDNRMNPGKVVAPYPLDSNLRLGTDYRHTTGETHFQYPHDDGSFGRAVLRCVGVGKCRRHSGGVMCPSYMATREEEHSTRGRARLLFEMLDGGARGGAIADGWRSDAVNDALDLCLACKGCKADCPVDVDMATYKAEFLSHHYEGRVRPRTHYSMGWLPLAAALVSRTAPRLANALTHAPGLSRVAKKAAGVDVRREVPVFAPRTFQEWFARRTPTGTGERGDVVLWPDTFTNNFDPAIAESAVEVVEDAGWRVIVPEQPVCCGLTWISTGQLDTAKRILMRTVAVLRPHLRAGTLVLGLEPSCTAVFRGDAEELFPDDQDVQRLKRQTVTLAELLHRHSDGWQPPRIPRTAHIQTHCHQHAVMGFDADRAVLSAAGVQADVLDSGCCGLAGNFGFEEGHYEVSEACAERVLLPAVRGAADDDVILADGFSCRTQVEQSEAAGRCGMHLAELLRAGLHDDDGHGVPEHRWARRPSAPSGAVAGLTVATLGAAAATLCWAAVRGWRSWSR</sequence>
<keyword evidence="8" id="KW-1133">Transmembrane helix</keyword>
<dbReference type="Gene3D" id="1.10.45.10">
    <property type="entry name" value="Vanillyl-alcohol Oxidase, Chain A, domain 4"/>
    <property type="match status" value="1"/>
</dbReference>
<dbReference type="InterPro" id="IPR004017">
    <property type="entry name" value="Cys_rich_dom"/>
</dbReference>
<dbReference type="GO" id="GO:0008720">
    <property type="term" value="F:D-lactate dehydrogenase (NAD+) activity"/>
    <property type="evidence" value="ECO:0007669"/>
    <property type="project" value="TreeGrafter"/>
</dbReference>
<dbReference type="PANTHER" id="PTHR11748">
    <property type="entry name" value="D-LACTATE DEHYDROGENASE"/>
    <property type="match status" value="1"/>
</dbReference>
<dbReference type="Pfam" id="PF01565">
    <property type="entry name" value="FAD_binding_4"/>
    <property type="match status" value="1"/>
</dbReference>
<keyword evidence="8" id="KW-0812">Transmembrane</keyword>
<dbReference type="InterPro" id="IPR016167">
    <property type="entry name" value="FAD-bd_PCMH_sub1"/>
</dbReference>
<dbReference type="PROSITE" id="PS51387">
    <property type="entry name" value="FAD_PCMH"/>
    <property type="match status" value="1"/>
</dbReference>
<evidence type="ECO:0000256" key="1">
    <source>
        <dbReference type="ARBA" id="ARBA00001974"/>
    </source>
</evidence>
<keyword evidence="7" id="KW-0411">Iron-sulfur</keyword>
<dbReference type="AlphaFoldDB" id="A0A8J3C3C5"/>
<keyword evidence="10" id="KW-0489">Methyltransferase</keyword>
<comment type="cofactor">
    <cofactor evidence="1">
        <name>FAD</name>
        <dbReference type="ChEBI" id="CHEBI:57692"/>
    </cofactor>
</comment>
<name>A0A8J3C3C5_9ACTN</name>
<feature type="domain" description="FAD-binding PCMH-type" evidence="9">
    <location>
        <begin position="53"/>
        <end position="281"/>
    </location>
</feature>
<protein>
    <submittedName>
        <fullName evidence="10">Dimethylmenaquinone methyltransferase</fullName>
    </submittedName>
</protein>
<keyword evidence="10" id="KW-0808">Transferase</keyword>
<dbReference type="SUPFAM" id="SSF55103">
    <property type="entry name" value="FAD-linked oxidases, C-terminal domain"/>
    <property type="match status" value="1"/>
</dbReference>
<dbReference type="PROSITE" id="PS00198">
    <property type="entry name" value="4FE4S_FER_1"/>
    <property type="match status" value="1"/>
</dbReference>
<accession>A0A8J3C3C5</accession>
<dbReference type="Proteomes" id="UP000656042">
    <property type="component" value="Unassembled WGS sequence"/>
</dbReference>
<evidence type="ECO:0000256" key="3">
    <source>
        <dbReference type="ARBA" id="ARBA00022723"/>
    </source>
</evidence>
<reference evidence="10" key="2">
    <citation type="submission" date="2020-09" db="EMBL/GenBank/DDBJ databases">
        <authorList>
            <person name="Sun Q."/>
            <person name="Zhou Y."/>
        </authorList>
    </citation>
    <scope>NUCLEOTIDE SEQUENCE</scope>
    <source>
        <strain evidence="10">CGMCC 4.7299</strain>
    </source>
</reference>
<dbReference type="SUPFAM" id="SSF46548">
    <property type="entry name" value="alpha-helical ferredoxin"/>
    <property type="match status" value="1"/>
</dbReference>
<proteinExistence type="predicted"/>
<evidence type="ECO:0000313" key="11">
    <source>
        <dbReference type="Proteomes" id="UP000656042"/>
    </source>
</evidence>
<keyword evidence="2" id="KW-0285">Flavoprotein</keyword>
<dbReference type="InterPro" id="IPR016166">
    <property type="entry name" value="FAD-bd_PCMH"/>
</dbReference>
<evidence type="ECO:0000313" key="10">
    <source>
        <dbReference type="EMBL" id="GGL11514.1"/>
    </source>
</evidence>
<dbReference type="InterPro" id="IPR016164">
    <property type="entry name" value="FAD-linked_Oxase-like_C"/>
</dbReference>
<dbReference type="InterPro" id="IPR017900">
    <property type="entry name" value="4Fe4S_Fe_S_CS"/>
</dbReference>
<evidence type="ECO:0000256" key="8">
    <source>
        <dbReference type="SAM" id="Phobius"/>
    </source>
</evidence>
<dbReference type="InterPro" id="IPR017896">
    <property type="entry name" value="4Fe4S_Fe-S-bd"/>
</dbReference>
<dbReference type="GO" id="GO:0008168">
    <property type="term" value="F:methyltransferase activity"/>
    <property type="evidence" value="ECO:0007669"/>
    <property type="project" value="UniProtKB-KW"/>
</dbReference>
<dbReference type="Gene3D" id="3.30.465.10">
    <property type="match status" value="1"/>
</dbReference>
<dbReference type="PANTHER" id="PTHR11748:SF119">
    <property type="entry name" value="D-2-HYDROXYGLUTARATE DEHYDROGENASE"/>
    <property type="match status" value="1"/>
</dbReference>
<keyword evidence="6" id="KW-0408">Iron</keyword>
<dbReference type="Gene3D" id="3.30.43.10">
    <property type="entry name" value="Uridine Diphospho-n-acetylenolpyruvylglucosamine Reductase, domain 2"/>
    <property type="match status" value="1"/>
</dbReference>
<dbReference type="InterPro" id="IPR016171">
    <property type="entry name" value="Vanillyl_alc_oxidase_C-sub2"/>
</dbReference>
<keyword evidence="11" id="KW-1185">Reference proteome</keyword>
<dbReference type="InterPro" id="IPR036318">
    <property type="entry name" value="FAD-bd_PCMH-like_sf"/>
</dbReference>
<keyword evidence="4" id="KW-0274">FAD</keyword>
<evidence type="ECO:0000256" key="6">
    <source>
        <dbReference type="ARBA" id="ARBA00023004"/>
    </source>
</evidence>
<feature type="transmembrane region" description="Helical" evidence="8">
    <location>
        <begin position="1000"/>
        <end position="1022"/>
    </location>
</feature>